<dbReference type="RefSeq" id="XP_016215358.1">
    <property type="nucleotide sequence ID" value="XM_016356565.1"/>
</dbReference>
<comment type="similarity">
    <text evidence="1 9">Belongs to the lysophospholipase family.</text>
</comment>
<evidence type="ECO:0000256" key="4">
    <source>
        <dbReference type="ARBA" id="ARBA00022801"/>
    </source>
</evidence>
<evidence type="ECO:0000256" key="1">
    <source>
        <dbReference type="ARBA" id="ARBA00008780"/>
    </source>
</evidence>
<dbReference type="Pfam" id="PF01735">
    <property type="entry name" value="PLA2_B"/>
    <property type="match status" value="1"/>
</dbReference>
<name>A0A0D2B2K0_9PEZI</name>
<dbReference type="GO" id="GO:0046475">
    <property type="term" value="P:glycerophospholipid catabolic process"/>
    <property type="evidence" value="ECO:0007669"/>
    <property type="project" value="TreeGrafter"/>
</dbReference>
<feature type="domain" description="PLA2c" evidence="10">
    <location>
        <begin position="44"/>
        <end position="558"/>
    </location>
</feature>
<dbReference type="AlphaFoldDB" id="A0A0D2B2K0"/>
<evidence type="ECO:0000256" key="5">
    <source>
        <dbReference type="ARBA" id="ARBA00022963"/>
    </source>
</evidence>
<evidence type="ECO:0000256" key="3">
    <source>
        <dbReference type="ARBA" id="ARBA00022729"/>
    </source>
</evidence>
<keyword evidence="6 8" id="KW-0443">Lipid metabolism</keyword>
<dbReference type="InParanoid" id="A0A0D2B2K0"/>
<dbReference type="OrthoDB" id="4084751at2759"/>
<keyword evidence="12" id="KW-1185">Reference proteome</keyword>
<reference evidence="11 12" key="1">
    <citation type="submission" date="2015-01" db="EMBL/GenBank/DDBJ databases">
        <title>The Genome Sequence of Ochroconis gallopava CBS43764.</title>
        <authorList>
            <consortium name="The Broad Institute Genomics Platform"/>
            <person name="Cuomo C."/>
            <person name="de Hoog S."/>
            <person name="Gorbushina A."/>
            <person name="Stielow B."/>
            <person name="Teixiera M."/>
            <person name="Abouelleil A."/>
            <person name="Chapman S.B."/>
            <person name="Priest M."/>
            <person name="Young S.K."/>
            <person name="Wortman J."/>
            <person name="Nusbaum C."/>
            <person name="Birren B."/>
        </authorList>
    </citation>
    <scope>NUCLEOTIDE SEQUENCE [LARGE SCALE GENOMIC DNA]</scope>
    <source>
        <strain evidence="11 12">CBS 43764</strain>
    </source>
</reference>
<evidence type="ECO:0000313" key="12">
    <source>
        <dbReference type="Proteomes" id="UP000053259"/>
    </source>
</evidence>
<dbReference type="GeneID" id="27311346"/>
<dbReference type="SMART" id="SM00022">
    <property type="entry name" value="PLAc"/>
    <property type="match status" value="1"/>
</dbReference>
<dbReference type="PROSITE" id="PS51210">
    <property type="entry name" value="PLA2C"/>
    <property type="match status" value="1"/>
</dbReference>
<dbReference type="HOGENOM" id="CLU_014602_3_0_1"/>
<dbReference type="InterPro" id="IPR016035">
    <property type="entry name" value="Acyl_Trfase/lysoPLipase"/>
</dbReference>
<dbReference type="GO" id="GO:0004623">
    <property type="term" value="F:phospholipase A2 activity"/>
    <property type="evidence" value="ECO:0007669"/>
    <property type="project" value="TreeGrafter"/>
</dbReference>
<keyword evidence="3 9" id="KW-0732">Signal</keyword>
<sequence>MYSMQSLITIWFEALILAAFWAVPIRANPKWPRSDAGYAPVPAQCPSGSLVRQANSIAQQEADYVAQRKISASKALRSWLNSTGARFDTAKLPTIALANSGGGYRAMLSGAGVVQALDGTDSSVSTSGLYQALTYHAGLSGGSWLLSSLIGNAGDAKVTTLQKELWTSALAKNDIFPTNILFAPEGPQIRKDLEAKQNAGFDPTIPDTWGRFLSYQLLQGTDGGVATRLSDVPTIKDFASFAIPFPIITSIGKTGGISGDDCTPHDDAVQFEFTPFEFGSWDSGIGAFTQTAYLGTEMSNGYPVGGKCYQNYDNLGYVLGTSSSKFEENCGLTEVNAIGIFLQLFTPLPSARVSEQATGQDPARRNLYAPYNNPFYGYSESSLVSSDKELYLVDGGVSNQNNPIWPFIQPYRDVDVILVNDNSADTDDNWPNGTEVLHTYEQAQNRKLTKMPSIPTPDVIVSNNLNKHAIFLGCHDASKVTIVWLPNAKYNFDSNVSTSQFQFTSDETAGMIANGNMIATQGGDNQWSICLACAITHKTARYLPDECKACLEKYCVSG</sequence>
<dbReference type="InterPro" id="IPR002642">
    <property type="entry name" value="LysoPLipase_cat_dom"/>
</dbReference>
<dbReference type="PANTHER" id="PTHR10728">
    <property type="entry name" value="CYTOSOLIC PHOSPHOLIPASE A2"/>
    <property type="match status" value="1"/>
</dbReference>
<dbReference type="Gene3D" id="3.40.1090.10">
    <property type="entry name" value="Cytosolic phospholipase A2 catalytic domain"/>
    <property type="match status" value="1"/>
</dbReference>
<dbReference type="GO" id="GO:0004622">
    <property type="term" value="F:phosphatidylcholine lysophospholipase activity"/>
    <property type="evidence" value="ECO:0007669"/>
    <property type="project" value="UniProtKB-EC"/>
</dbReference>
<organism evidence="11 12">
    <name type="scientific">Verruconis gallopava</name>
    <dbReference type="NCBI Taxonomy" id="253628"/>
    <lineage>
        <taxon>Eukaryota</taxon>
        <taxon>Fungi</taxon>
        <taxon>Dikarya</taxon>
        <taxon>Ascomycota</taxon>
        <taxon>Pezizomycotina</taxon>
        <taxon>Dothideomycetes</taxon>
        <taxon>Pleosporomycetidae</taxon>
        <taxon>Venturiales</taxon>
        <taxon>Sympoventuriaceae</taxon>
        <taxon>Verruconis</taxon>
    </lineage>
</organism>
<comment type="catalytic activity">
    <reaction evidence="9">
        <text>a 1-acyl-sn-glycero-3-phosphocholine + H2O = sn-glycerol 3-phosphocholine + a fatty acid + H(+)</text>
        <dbReference type="Rhea" id="RHEA:15177"/>
        <dbReference type="ChEBI" id="CHEBI:15377"/>
        <dbReference type="ChEBI" id="CHEBI:15378"/>
        <dbReference type="ChEBI" id="CHEBI:16870"/>
        <dbReference type="ChEBI" id="CHEBI:28868"/>
        <dbReference type="ChEBI" id="CHEBI:58168"/>
        <dbReference type="EC" id="3.1.1.5"/>
    </reaction>
</comment>
<dbReference type="EMBL" id="KN847537">
    <property type="protein sequence ID" value="KIW05489.1"/>
    <property type="molecule type" value="Genomic_DNA"/>
</dbReference>
<keyword evidence="5 8" id="KW-0442">Lipid degradation</keyword>
<accession>A0A0D2B2K0</accession>
<evidence type="ECO:0000259" key="10">
    <source>
        <dbReference type="PROSITE" id="PS51210"/>
    </source>
</evidence>
<evidence type="ECO:0000256" key="6">
    <source>
        <dbReference type="ARBA" id="ARBA00023098"/>
    </source>
</evidence>
<dbReference type="STRING" id="253628.A0A0D2B2K0"/>
<dbReference type="PANTHER" id="PTHR10728:SF33">
    <property type="entry name" value="LYSOPHOSPHOLIPASE 1-RELATED"/>
    <property type="match status" value="1"/>
</dbReference>
<dbReference type="GO" id="GO:0005783">
    <property type="term" value="C:endoplasmic reticulum"/>
    <property type="evidence" value="ECO:0007669"/>
    <property type="project" value="TreeGrafter"/>
</dbReference>
<feature type="chain" id="PRO_5005112387" description="Lysophospholipase" evidence="9">
    <location>
        <begin position="28"/>
        <end position="558"/>
    </location>
</feature>
<feature type="signal peptide" evidence="9">
    <location>
        <begin position="1"/>
        <end position="27"/>
    </location>
</feature>
<evidence type="ECO:0000313" key="11">
    <source>
        <dbReference type="EMBL" id="KIW05489.1"/>
    </source>
</evidence>
<evidence type="ECO:0000256" key="7">
    <source>
        <dbReference type="ARBA" id="ARBA00023180"/>
    </source>
</evidence>
<evidence type="ECO:0000256" key="2">
    <source>
        <dbReference type="ARBA" id="ARBA00013274"/>
    </source>
</evidence>
<dbReference type="EC" id="3.1.1.5" evidence="2 9"/>
<dbReference type="SUPFAM" id="SSF52151">
    <property type="entry name" value="FabD/lysophospholipase-like"/>
    <property type="match status" value="1"/>
</dbReference>
<dbReference type="GO" id="GO:0005829">
    <property type="term" value="C:cytosol"/>
    <property type="evidence" value="ECO:0007669"/>
    <property type="project" value="TreeGrafter"/>
</dbReference>
<dbReference type="VEuPathDB" id="FungiDB:PV09_03373"/>
<keyword evidence="4 8" id="KW-0378">Hydrolase</keyword>
<evidence type="ECO:0000256" key="9">
    <source>
        <dbReference type="RuleBase" id="RU362103"/>
    </source>
</evidence>
<proteinExistence type="inferred from homology"/>
<evidence type="ECO:0000256" key="8">
    <source>
        <dbReference type="PROSITE-ProRule" id="PRU00555"/>
    </source>
</evidence>
<keyword evidence="7" id="KW-0325">Glycoprotein</keyword>
<gene>
    <name evidence="11" type="ORF">PV09_03373</name>
</gene>
<dbReference type="Proteomes" id="UP000053259">
    <property type="component" value="Unassembled WGS sequence"/>
</dbReference>
<protein>
    <recommendedName>
        <fullName evidence="2 9">Lysophospholipase</fullName>
        <ecNumber evidence="2 9">3.1.1.5</ecNumber>
    </recommendedName>
</protein>